<dbReference type="Pfam" id="PF24322">
    <property type="entry name" value="Tle3"/>
    <property type="match status" value="1"/>
</dbReference>
<feature type="domain" description="T6SS Tle3 phospholipase effector alpha/beta" evidence="2">
    <location>
        <begin position="35"/>
        <end position="371"/>
    </location>
</feature>
<feature type="region of interest" description="Disordered" evidence="1">
    <location>
        <begin position="133"/>
        <end position="157"/>
    </location>
</feature>
<keyword evidence="4" id="KW-1185">Reference proteome</keyword>
<dbReference type="AlphaFoldDB" id="A0A1A7BYD0"/>
<dbReference type="InterPro" id="IPR029058">
    <property type="entry name" value="AB_hydrolase_fold"/>
</dbReference>
<evidence type="ECO:0000313" key="4">
    <source>
        <dbReference type="Proteomes" id="UP000092713"/>
    </source>
</evidence>
<dbReference type="RefSeq" id="WP_065308865.1">
    <property type="nucleotide sequence ID" value="NZ_LOCQ01000057.1"/>
</dbReference>
<dbReference type="EMBL" id="LOCQ01000057">
    <property type="protein sequence ID" value="OBV38636.1"/>
    <property type="molecule type" value="Genomic_DNA"/>
</dbReference>
<comment type="caution">
    <text evidence="3">The sequence shown here is derived from an EMBL/GenBank/DDBJ whole genome shotgun (WGS) entry which is preliminary data.</text>
</comment>
<dbReference type="Proteomes" id="UP000092713">
    <property type="component" value="Unassembled WGS sequence"/>
</dbReference>
<feature type="region of interest" description="Disordered" evidence="1">
    <location>
        <begin position="461"/>
        <end position="485"/>
    </location>
</feature>
<evidence type="ECO:0000259" key="2">
    <source>
        <dbReference type="Pfam" id="PF24322"/>
    </source>
</evidence>
<sequence length="515" mass="56988">MAYPKIPYVTGSEQALLQCGRAPEQLVRVRVRRELPGNVIVIHGVNDVGTSFGAVEKGLCQGLDARMHGASDSRQPILRPATYRLPLPDDKDMVEPDPDAVFFKRQLLETTNSPVIPFYWGYRERGNAAKVVNGQNTDRHGNRLDKDMSKNGGPFGNATNTLPDMWNKGLHSPIDVGGDPVRPLMTAPGRMYMVLAAKRLAALVAMIRDYDQDDVVSIVAHSQGCLISLLAQAFLMDEGKRPADTLILTHPPYSLVEETSMFFGTIELSRIFGGGEDAAMAGQYDAINNRQTFHARLQTLVQIVQAVVARKHAHPAFDQLKDHTLCHGMAGTQWKAEADRDNRGKVYLYFCPEDMTVALDNMQGIGWQGVPDHLDGHRLSTAKGKTEKSIWGDGPTYWEKEYQQRQPLHELGAGFYQRVFTGKQRLDPAKKTTGPVLVGLPPHDFALRLDGEDDHAHVAGANRGHRASHDEARWPPVSRTDGTSFQAKRAGVRACAPSTAKRCPYRKRPCSMAVK</sequence>
<accession>A0A1A7BYD0</accession>
<organism evidence="3 4">
    <name type="scientific">Janthinobacterium psychrotolerans</name>
    <dbReference type="NCBI Taxonomy" id="1747903"/>
    <lineage>
        <taxon>Bacteria</taxon>
        <taxon>Pseudomonadati</taxon>
        <taxon>Pseudomonadota</taxon>
        <taxon>Betaproteobacteria</taxon>
        <taxon>Burkholderiales</taxon>
        <taxon>Oxalobacteraceae</taxon>
        <taxon>Janthinobacterium</taxon>
    </lineage>
</organism>
<dbReference type="SUPFAM" id="SSF53474">
    <property type="entry name" value="alpha/beta-Hydrolases"/>
    <property type="match status" value="1"/>
</dbReference>
<name>A0A1A7BYD0_9BURK</name>
<dbReference type="PATRIC" id="fig|1747903.4.peg.2189"/>
<evidence type="ECO:0000313" key="3">
    <source>
        <dbReference type="EMBL" id="OBV38636.1"/>
    </source>
</evidence>
<protein>
    <recommendedName>
        <fullName evidence="2">T6SS Tle3 phospholipase effector alpha/beta domain-containing protein</fullName>
    </recommendedName>
</protein>
<reference evidence="3 4" key="1">
    <citation type="submission" date="2016-04" db="EMBL/GenBank/DDBJ databases">
        <title>Draft genome sequence of Janthinobacterium psychrotolerans sp. nov., isolated from freshwater sediments in Denmark.</title>
        <authorList>
            <person name="Gong X."/>
            <person name="Skrivergaard S."/>
            <person name="Korsgaard B.S."/>
            <person name="Schreiber L."/>
            <person name="Marshall I.P."/>
            <person name="Finster K."/>
            <person name="Schramm A."/>
        </authorList>
    </citation>
    <scope>NUCLEOTIDE SEQUENCE [LARGE SCALE GENOMIC DNA]</scope>
    <source>
        <strain evidence="3 4">S3-2</strain>
    </source>
</reference>
<dbReference type="InterPro" id="IPR056221">
    <property type="entry name" value="Tle3_ab_dom"/>
</dbReference>
<gene>
    <name evidence="3" type="ORF">ASR47_1006237</name>
</gene>
<feature type="compositionally biased region" description="Basic and acidic residues" evidence="1">
    <location>
        <begin position="137"/>
        <end position="149"/>
    </location>
</feature>
<proteinExistence type="predicted"/>
<evidence type="ECO:0000256" key="1">
    <source>
        <dbReference type="SAM" id="MobiDB-lite"/>
    </source>
</evidence>